<evidence type="ECO:0000313" key="2">
    <source>
        <dbReference type="EMBL" id="MBG0562009.1"/>
    </source>
</evidence>
<dbReference type="RefSeq" id="WP_196413787.1">
    <property type="nucleotide sequence ID" value="NZ_JADQTO010000004.1"/>
</dbReference>
<protein>
    <submittedName>
        <fullName evidence="2">Uncharacterized protein</fullName>
    </submittedName>
</protein>
<proteinExistence type="predicted"/>
<name>A0A931C4D6_9ACTN</name>
<dbReference type="Proteomes" id="UP000598146">
    <property type="component" value="Unassembled WGS sequence"/>
</dbReference>
<evidence type="ECO:0000313" key="3">
    <source>
        <dbReference type="Proteomes" id="UP000598146"/>
    </source>
</evidence>
<feature type="transmembrane region" description="Helical" evidence="1">
    <location>
        <begin position="12"/>
        <end position="31"/>
    </location>
</feature>
<feature type="transmembrane region" description="Helical" evidence="1">
    <location>
        <begin position="72"/>
        <end position="92"/>
    </location>
</feature>
<keyword evidence="1" id="KW-0812">Transmembrane</keyword>
<evidence type="ECO:0000256" key="1">
    <source>
        <dbReference type="SAM" id="Phobius"/>
    </source>
</evidence>
<keyword evidence="1" id="KW-1133">Transmembrane helix</keyword>
<comment type="caution">
    <text evidence="2">The sequence shown here is derived from an EMBL/GenBank/DDBJ whole genome shotgun (WGS) entry which is preliminary data.</text>
</comment>
<organism evidence="2 3">
    <name type="scientific">Actinoplanes aureus</name>
    <dbReference type="NCBI Taxonomy" id="2792083"/>
    <lineage>
        <taxon>Bacteria</taxon>
        <taxon>Bacillati</taxon>
        <taxon>Actinomycetota</taxon>
        <taxon>Actinomycetes</taxon>
        <taxon>Micromonosporales</taxon>
        <taxon>Micromonosporaceae</taxon>
        <taxon>Actinoplanes</taxon>
    </lineage>
</organism>
<reference evidence="2" key="1">
    <citation type="submission" date="2020-11" db="EMBL/GenBank/DDBJ databases">
        <title>Isolation and identification of active actinomycetes.</title>
        <authorList>
            <person name="Sun X."/>
        </authorList>
    </citation>
    <scope>NUCLEOTIDE SEQUENCE</scope>
    <source>
        <strain evidence="2">NEAU-A11</strain>
    </source>
</reference>
<feature type="transmembrane region" description="Helical" evidence="1">
    <location>
        <begin position="43"/>
        <end position="60"/>
    </location>
</feature>
<accession>A0A931C4D6</accession>
<dbReference type="AlphaFoldDB" id="A0A931C4D6"/>
<keyword evidence="1" id="KW-0472">Membrane</keyword>
<sequence length="142" mass="16158">MERRPMPRGLVARATIAAALFALAVVPGWTFGDLAEQHTGRPVLDWLITCGWSGLAVTGYAPWSSYRRRDGWLGAVPLYGWYLAGVLSWRLALLPYRDWEPRPDEQWQARWLTGDLLGYWRADPAPRPVTGARRPTVARRTR</sequence>
<gene>
    <name evidence="2" type="ORF">I4J89_11100</name>
</gene>
<dbReference type="EMBL" id="JADQTO010000004">
    <property type="protein sequence ID" value="MBG0562009.1"/>
    <property type="molecule type" value="Genomic_DNA"/>
</dbReference>
<keyword evidence="3" id="KW-1185">Reference proteome</keyword>